<dbReference type="STRING" id="1618566.UR35_C0002G0059"/>
<comment type="caution">
    <text evidence="1">The sequence shown here is derived from an EMBL/GenBank/DDBJ whole genome shotgun (WGS) entry which is preliminary data.</text>
</comment>
<evidence type="ECO:0000313" key="1">
    <source>
        <dbReference type="EMBL" id="KKP45226.1"/>
    </source>
</evidence>
<gene>
    <name evidence="1" type="ORF">UR35_C0002G0059</name>
</gene>
<dbReference type="EMBL" id="LBOW01000002">
    <property type="protein sequence ID" value="KKP45226.1"/>
    <property type="molecule type" value="Genomic_DNA"/>
</dbReference>
<evidence type="ECO:0000313" key="2">
    <source>
        <dbReference type="Proteomes" id="UP000034778"/>
    </source>
</evidence>
<protein>
    <submittedName>
        <fullName evidence="1">Uncharacterized protein</fullName>
    </submittedName>
</protein>
<reference evidence="1 2" key="1">
    <citation type="journal article" date="2015" name="Nature">
        <title>rRNA introns, odd ribosomes, and small enigmatic genomes across a large radiation of phyla.</title>
        <authorList>
            <person name="Brown C.T."/>
            <person name="Hug L.A."/>
            <person name="Thomas B.C."/>
            <person name="Sharon I."/>
            <person name="Castelle C.J."/>
            <person name="Singh A."/>
            <person name="Wilkins M.J."/>
            <person name="Williams K.H."/>
            <person name="Banfield J.F."/>
        </authorList>
    </citation>
    <scope>NUCLEOTIDE SEQUENCE [LARGE SCALE GENOMIC DNA]</scope>
</reference>
<dbReference type="AlphaFoldDB" id="A0A0G0A252"/>
<dbReference type="Proteomes" id="UP000034778">
    <property type="component" value="Unassembled WGS sequence"/>
</dbReference>
<organism evidence="1 2">
    <name type="scientific">Candidatus Woesebacteria bacterium GW2011_GWB1_33_22</name>
    <dbReference type="NCBI Taxonomy" id="1618566"/>
    <lineage>
        <taxon>Bacteria</taxon>
        <taxon>Candidatus Woeseibacteriota</taxon>
    </lineage>
</organism>
<sequence>MTKVQKIYKKYLSNKKKNSALDFFKSFMPEMIYRTMKLEGEPSTRRRILSLFT</sequence>
<name>A0A0G0A252_9BACT</name>
<proteinExistence type="predicted"/>
<accession>A0A0G0A252</accession>